<organism evidence="3 4">
    <name type="scientific">Herbaspirillum chlorophenolicum</name>
    <dbReference type="NCBI Taxonomy" id="211589"/>
    <lineage>
        <taxon>Bacteria</taxon>
        <taxon>Pseudomonadati</taxon>
        <taxon>Pseudomonadota</taxon>
        <taxon>Betaproteobacteria</taxon>
        <taxon>Burkholderiales</taxon>
        <taxon>Oxalobacteraceae</taxon>
        <taxon>Herbaspirillum</taxon>
    </lineage>
</organism>
<evidence type="ECO:0000256" key="1">
    <source>
        <dbReference type="SAM" id="MobiDB-lite"/>
    </source>
</evidence>
<comment type="caution">
    <text evidence="3">The sequence shown here is derived from an EMBL/GenBank/DDBJ whole genome shotgun (WGS) entry which is preliminary data.</text>
</comment>
<evidence type="ECO:0000259" key="2">
    <source>
        <dbReference type="Pfam" id="PF13699"/>
    </source>
</evidence>
<dbReference type="InterPro" id="IPR025295">
    <property type="entry name" value="eCIS_core_dom"/>
</dbReference>
<feature type="compositionally biased region" description="Polar residues" evidence="1">
    <location>
        <begin position="1"/>
        <end position="17"/>
    </location>
</feature>
<proteinExistence type="predicted"/>
<accession>A0ABW8F3P0</accession>
<feature type="region of interest" description="Disordered" evidence="1">
    <location>
        <begin position="309"/>
        <end position="337"/>
    </location>
</feature>
<feature type="compositionally biased region" description="Basic and acidic residues" evidence="1">
    <location>
        <begin position="454"/>
        <end position="497"/>
    </location>
</feature>
<feature type="compositionally biased region" description="Low complexity" evidence="1">
    <location>
        <begin position="665"/>
        <end position="696"/>
    </location>
</feature>
<evidence type="ECO:0000313" key="4">
    <source>
        <dbReference type="Proteomes" id="UP001617427"/>
    </source>
</evidence>
<dbReference type="EMBL" id="JBIUZV010000013">
    <property type="protein sequence ID" value="MFJ3047906.1"/>
    <property type="molecule type" value="Genomic_DNA"/>
</dbReference>
<feature type="compositionally biased region" description="Low complexity" evidence="1">
    <location>
        <begin position="362"/>
        <end position="380"/>
    </location>
</feature>
<name>A0ABW8F3P0_9BURK</name>
<reference evidence="3 4" key="1">
    <citation type="submission" date="2024-10" db="EMBL/GenBank/DDBJ databases">
        <title>The Natural Products Discovery Center: Release of the First 8490 Sequenced Strains for Exploring Actinobacteria Biosynthetic Diversity.</title>
        <authorList>
            <person name="Kalkreuter E."/>
            <person name="Kautsar S.A."/>
            <person name="Yang D."/>
            <person name="Bader C.D."/>
            <person name="Teijaro C.N."/>
            <person name="Fluegel L."/>
            <person name="Davis C.M."/>
            <person name="Simpson J.R."/>
            <person name="Lauterbach L."/>
            <person name="Steele A.D."/>
            <person name="Gui C."/>
            <person name="Meng S."/>
            <person name="Li G."/>
            <person name="Viehrig K."/>
            <person name="Ye F."/>
            <person name="Su P."/>
            <person name="Kiefer A.F."/>
            <person name="Nichols A."/>
            <person name="Cepeda A.J."/>
            <person name="Yan W."/>
            <person name="Fan B."/>
            <person name="Jiang Y."/>
            <person name="Adhikari A."/>
            <person name="Zheng C.-J."/>
            <person name="Schuster L."/>
            <person name="Cowan T.M."/>
            <person name="Smanski M.J."/>
            <person name="Chevrette M.G."/>
            <person name="De Carvalho L.P.S."/>
            <person name="Shen B."/>
        </authorList>
    </citation>
    <scope>NUCLEOTIDE SEQUENCE [LARGE SCALE GENOMIC DNA]</scope>
    <source>
        <strain evidence="3 4">NPDC087045</strain>
    </source>
</reference>
<feature type="domain" description="eCIS core" evidence="2">
    <location>
        <begin position="130"/>
        <end position="195"/>
    </location>
</feature>
<keyword evidence="4" id="KW-1185">Reference proteome</keyword>
<feature type="compositionally biased region" description="Basic and acidic residues" evidence="1">
    <location>
        <begin position="504"/>
        <end position="514"/>
    </location>
</feature>
<dbReference type="Pfam" id="PF13699">
    <property type="entry name" value="eCIS_core"/>
    <property type="match status" value="1"/>
</dbReference>
<feature type="compositionally biased region" description="Basic and acidic residues" evidence="1">
    <location>
        <begin position="381"/>
        <end position="394"/>
    </location>
</feature>
<feature type="compositionally biased region" description="Low complexity" evidence="1">
    <location>
        <begin position="407"/>
        <end position="431"/>
    </location>
</feature>
<evidence type="ECO:0000313" key="3">
    <source>
        <dbReference type="EMBL" id="MFJ3047906.1"/>
    </source>
</evidence>
<dbReference type="RefSeq" id="WP_402702672.1">
    <property type="nucleotide sequence ID" value="NZ_JBIUZV010000013.1"/>
</dbReference>
<feature type="region of interest" description="Disordered" evidence="1">
    <location>
        <begin position="362"/>
        <end position="514"/>
    </location>
</feature>
<feature type="region of interest" description="Disordered" evidence="1">
    <location>
        <begin position="660"/>
        <end position="711"/>
    </location>
</feature>
<gene>
    <name evidence="3" type="ORF">ACIPEN_18920</name>
</gene>
<feature type="compositionally biased region" description="Polar residues" evidence="1">
    <location>
        <begin position="112"/>
        <end position="131"/>
    </location>
</feature>
<dbReference type="Proteomes" id="UP001617427">
    <property type="component" value="Unassembled WGS sequence"/>
</dbReference>
<protein>
    <submittedName>
        <fullName evidence="3">DUF4157 domain-containing protein</fullName>
    </submittedName>
</protein>
<sequence>MAESSTKNKANSSQPGNQVADGKAVFLEDNRSAAALQGKFAQTLPQATFVDKRPQALQLRSIREMMDGSQRIAQLRAAGAPMENSSRSKRDAAFGAMTAMDHDVAQAKTLGEDSTQSTQQPAPKTNNTGLPNQLKAGVESLSGMSLDHVKVHYNSSRPAQLNAHAYAQGSEIHLAAGQEKHLPHEAWHVVQQAQGRVKPTLQMKSGTPVNDDKGLEREADIMGQQALAAGSSPATNARVVQGAGLGMPVLQRFYVECSATDEGAKSAEDTDGGEYYYRWQEGERDPDRYVTSSRNNITGWKLRNLYRYQPPDEKKPEPVEAPAKAPAAVAGAGVKLTKHDRRRLRAEAAAAAAPAAAESAPLAAASGESSGASPAAAPARAEVDDAPARAEAKAVVETPQASPARPSGAEAAAGDSASGQASAEASAQSQDVEPFLAGKPAVVPAGSKIGGAAKKPDRRAAKREAKKEKDQEKQARAKVRAAERAAEREATDQEAADKKKKKEAGRADYEKREKKKEIAIQAGTRNTLKTIEKKWLMEGDGFDVVTSGGGAGMLLLTGLKYEIKDEKRAAHISLPSDKSGLGYVSEGHLKIEGGRSDGILNQYFFSVDESGGIRKISNSLKVPTKNPGKWADLGEDGNAIWSDLEKRMRRLIFTVEKNTAEESDSAAAGAPAASAAAPAAAAYGGAADDDAASGTADVDRDADADRDADDA</sequence>
<feature type="region of interest" description="Disordered" evidence="1">
    <location>
        <begin position="109"/>
        <end position="131"/>
    </location>
</feature>
<feature type="region of interest" description="Disordered" evidence="1">
    <location>
        <begin position="1"/>
        <end position="22"/>
    </location>
</feature>
<feature type="compositionally biased region" description="Low complexity" evidence="1">
    <location>
        <begin position="320"/>
        <end position="335"/>
    </location>
</feature>